<sequence length="71" mass="8157">MPNFCEPSLHLVRPRHFFGVDNEDEIEAILSNHEGHSLHEYIDSDEPLQPIIDFNLPVETLDTITSKLSDK</sequence>
<protein>
    <submittedName>
        <fullName evidence="1">1428_t:CDS:1</fullName>
    </submittedName>
</protein>
<dbReference type="AlphaFoldDB" id="A0A9W4WPV9"/>
<gene>
    <name evidence="1" type="ORF">FWILDA_LOCUS8418</name>
</gene>
<organism evidence="1 2">
    <name type="scientific">Funneliformis geosporum</name>
    <dbReference type="NCBI Taxonomy" id="1117311"/>
    <lineage>
        <taxon>Eukaryota</taxon>
        <taxon>Fungi</taxon>
        <taxon>Fungi incertae sedis</taxon>
        <taxon>Mucoromycota</taxon>
        <taxon>Glomeromycotina</taxon>
        <taxon>Glomeromycetes</taxon>
        <taxon>Glomerales</taxon>
        <taxon>Glomeraceae</taxon>
        <taxon>Funneliformis</taxon>
    </lineage>
</organism>
<accession>A0A9W4WPV9</accession>
<keyword evidence="2" id="KW-1185">Reference proteome</keyword>
<proteinExistence type="predicted"/>
<name>A0A9W4WPV9_9GLOM</name>
<reference evidence="1" key="1">
    <citation type="submission" date="2022-08" db="EMBL/GenBank/DDBJ databases">
        <authorList>
            <person name="Kallberg Y."/>
            <person name="Tangrot J."/>
            <person name="Rosling A."/>
        </authorList>
    </citation>
    <scope>NUCLEOTIDE SEQUENCE</scope>
    <source>
        <strain evidence="1">Wild A</strain>
    </source>
</reference>
<evidence type="ECO:0000313" key="1">
    <source>
        <dbReference type="EMBL" id="CAI2178105.1"/>
    </source>
</evidence>
<dbReference type="Proteomes" id="UP001153678">
    <property type="component" value="Unassembled WGS sequence"/>
</dbReference>
<comment type="caution">
    <text evidence="1">The sequence shown here is derived from an EMBL/GenBank/DDBJ whole genome shotgun (WGS) entry which is preliminary data.</text>
</comment>
<dbReference type="EMBL" id="CAMKVN010001794">
    <property type="protein sequence ID" value="CAI2178105.1"/>
    <property type="molecule type" value="Genomic_DNA"/>
</dbReference>
<dbReference type="OrthoDB" id="2399448at2759"/>
<evidence type="ECO:0000313" key="2">
    <source>
        <dbReference type="Proteomes" id="UP001153678"/>
    </source>
</evidence>